<dbReference type="eggNOG" id="COG3027">
    <property type="taxonomic scope" value="Bacteria"/>
</dbReference>
<comment type="subcellular location">
    <subcellularLocation>
        <location evidence="1">Cytoplasm</location>
    </subcellularLocation>
</comment>
<evidence type="ECO:0000256" key="2">
    <source>
        <dbReference type="ARBA" id="ARBA00015195"/>
    </source>
</evidence>
<dbReference type="InterPro" id="IPR036192">
    <property type="entry name" value="Cell_div_ZapA-like_sf"/>
</dbReference>
<evidence type="ECO:0000256" key="5">
    <source>
        <dbReference type="ARBA" id="ARBA00023210"/>
    </source>
</evidence>
<keyword evidence="4" id="KW-0132">Cell division</keyword>
<organism evidence="11 12">
    <name type="scientific">Liberibacter crescens (strain BT-1)</name>
    <dbReference type="NCBI Taxonomy" id="1215343"/>
    <lineage>
        <taxon>Bacteria</taxon>
        <taxon>Pseudomonadati</taxon>
        <taxon>Pseudomonadota</taxon>
        <taxon>Alphaproteobacteria</taxon>
        <taxon>Hyphomicrobiales</taxon>
        <taxon>Rhizobiaceae</taxon>
        <taxon>Liberibacter</taxon>
    </lineage>
</organism>
<dbReference type="GO" id="GO:0043093">
    <property type="term" value="P:FtsZ-dependent cytokinesis"/>
    <property type="evidence" value="ECO:0007669"/>
    <property type="project" value="TreeGrafter"/>
</dbReference>
<evidence type="ECO:0000256" key="4">
    <source>
        <dbReference type="ARBA" id="ARBA00022618"/>
    </source>
</evidence>
<accession>L0EX27</accession>
<dbReference type="EMBL" id="CP003789">
    <property type="protein sequence ID" value="AGA65213.1"/>
    <property type="molecule type" value="Genomic_DNA"/>
</dbReference>
<dbReference type="GO" id="GO:0000917">
    <property type="term" value="P:division septum assembly"/>
    <property type="evidence" value="ECO:0007669"/>
    <property type="project" value="UniProtKB-KW"/>
</dbReference>
<sequence>MAQVTVNINGKNYKITCETDQEERLVDLATNFDRYVSHLHKKFGNIGDVRLMVMAGVMIIDEMTELSVRLEKTQLELETLRNNYTGVQKKEEDLVIALQDITTRIRNIAITLNNNPYIGTD</sequence>
<keyword evidence="3" id="KW-0963">Cytoplasm</keyword>
<dbReference type="Gene3D" id="3.30.160.880">
    <property type="entry name" value="Cell division protein ZapA protomer, N-terminal domain"/>
    <property type="match status" value="1"/>
</dbReference>
<evidence type="ECO:0000256" key="8">
    <source>
        <dbReference type="ARBA" id="ARBA00026068"/>
    </source>
</evidence>
<evidence type="ECO:0000256" key="6">
    <source>
        <dbReference type="ARBA" id="ARBA00023306"/>
    </source>
</evidence>
<keyword evidence="12" id="KW-1185">Reference proteome</keyword>
<comment type="function">
    <text evidence="7">Activator of cell division through the inhibition of FtsZ GTPase activity, therefore promoting FtsZ assembly into bundles of protofilaments necessary for the formation of the division Z ring. It is recruited early at mid-cell but it is not essential for cell division.</text>
</comment>
<evidence type="ECO:0000256" key="3">
    <source>
        <dbReference type="ARBA" id="ARBA00022490"/>
    </source>
</evidence>
<dbReference type="GO" id="GO:0030428">
    <property type="term" value="C:cell septum"/>
    <property type="evidence" value="ECO:0007669"/>
    <property type="project" value="TreeGrafter"/>
</dbReference>
<proteinExistence type="predicted"/>
<dbReference type="STRING" id="1215343.B488_12210"/>
<name>L0EX27_LIBCB</name>
<evidence type="ECO:0000256" key="10">
    <source>
        <dbReference type="SAM" id="Coils"/>
    </source>
</evidence>
<protein>
    <recommendedName>
        <fullName evidence="2">Cell division protein ZapA</fullName>
    </recommendedName>
    <alternativeName>
        <fullName evidence="9">Z ring-associated protein ZapA</fullName>
    </alternativeName>
</protein>
<dbReference type="PATRIC" id="fig|1215343.11.peg.1260"/>
<dbReference type="RefSeq" id="WP_015273638.1">
    <property type="nucleotide sequence ID" value="NC_019907.1"/>
</dbReference>
<dbReference type="SUPFAM" id="SSF102829">
    <property type="entry name" value="Cell division protein ZapA-like"/>
    <property type="match status" value="1"/>
</dbReference>
<dbReference type="GO" id="GO:0032153">
    <property type="term" value="C:cell division site"/>
    <property type="evidence" value="ECO:0007669"/>
    <property type="project" value="TreeGrafter"/>
</dbReference>
<dbReference type="InterPro" id="IPR042233">
    <property type="entry name" value="Cell_div_ZapA_N"/>
</dbReference>
<dbReference type="Pfam" id="PF05164">
    <property type="entry name" value="ZapA"/>
    <property type="match status" value="1"/>
</dbReference>
<evidence type="ECO:0000313" key="12">
    <source>
        <dbReference type="Proteomes" id="UP000010799"/>
    </source>
</evidence>
<dbReference type="HOGENOM" id="CLU_133828_2_0_5"/>
<dbReference type="PANTHER" id="PTHR34981">
    <property type="entry name" value="CELL DIVISION PROTEIN ZAPA"/>
    <property type="match status" value="1"/>
</dbReference>
<evidence type="ECO:0000313" key="11">
    <source>
        <dbReference type="EMBL" id="AGA65213.1"/>
    </source>
</evidence>
<reference evidence="11 12" key="1">
    <citation type="journal article" date="2012" name="Stand. Genomic Sci.">
        <title>Complete genome sequence of Liberibacter crescens BT-1.</title>
        <authorList>
            <person name="Leonard M.T."/>
            <person name="Fagen J.R."/>
            <person name="Davis-Richardson A.G."/>
            <person name="Davis M.J."/>
            <person name="Triplett E.W."/>
        </authorList>
    </citation>
    <scope>NUCLEOTIDE SEQUENCE [LARGE SCALE GENOMIC DNA]</scope>
    <source>
        <strain evidence="11 12">BT-1</strain>
    </source>
</reference>
<evidence type="ECO:0000256" key="9">
    <source>
        <dbReference type="ARBA" id="ARBA00033158"/>
    </source>
</evidence>
<dbReference type="InterPro" id="IPR007838">
    <property type="entry name" value="Cell_div_ZapA-like"/>
</dbReference>
<dbReference type="KEGG" id="lcc:B488_12210"/>
<dbReference type="AlphaFoldDB" id="L0EX27"/>
<feature type="coiled-coil region" evidence="10">
    <location>
        <begin position="63"/>
        <end position="90"/>
    </location>
</feature>
<keyword evidence="6" id="KW-0131">Cell cycle</keyword>
<evidence type="ECO:0000256" key="7">
    <source>
        <dbReference type="ARBA" id="ARBA00024910"/>
    </source>
</evidence>
<comment type="subunit">
    <text evidence="8">Homodimer. Interacts with FtsZ.</text>
</comment>
<keyword evidence="10" id="KW-0175">Coiled coil</keyword>
<gene>
    <name evidence="11" type="ordered locus">B488_12210</name>
</gene>
<dbReference type="GO" id="GO:0000921">
    <property type="term" value="P:septin ring assembly"/>
    <property type="evidence" value="ECO:0007669"/>
    <property type="project" value="TreeGrafter"/>
</dbReference>
<dbReference type="Proteomes" id="UP000010799">
    <property type="component" value="Chromosome"/>
</dbReference>
<keyword evidence="5" id="KW-0717">Septation</keyword>
<dbReference type="GO" id="GO:0005829">
    <property type="term" value="C:cytosol"/>
    <property type="evidence" value="ECO:0007669"/>
    <property type="project" value="TreeGrafter"/>
</dbReference>
<dbReference type="PANTHER" id="PTHR34981:SF1">
    <property type="entry name" value="CELL DIVISION PROTEIN ZAPA"/>
    <property type="match status" value="1"/>
</dbReference>
<evidence type="ECO:0000256" key="1">
    <source>
        <dbReference type="ARBA" id="ARBA00004496"/>
    </source>
</evidence>